<dbReference type="Pfam" id="PF07992">
    <property type="entry name" value="Pyr_redox_2"/>
    <property type="match status" value="1"/>
</dbReference>
<dbReference type="InterPro" id="IPR001100">
    <property type="entry name" value="Pyr_nuc-diS_OxRdtase"/>
</dbReference>
<organism evidence="11">
    <name type="scientific">bioreactor metagenome</name>
    <dbReference type="NCBI Taxonomy" id="1076179"/>
    <lineage>
        <taxon>unclassified sequences</taxon>
        <taxon>metagenomes</taxon>
        <taxon>ecological metagenomes</taxon>
    </lineage>
</organism>
<evidence type="ECO:0000313" key="11">
    <source>
        <dbReference type="EMBL" id="MPM71140.1"/>
    </source>
</evidence>
<keyword evidence="6" id="KW-0560">Oxidoreductase</keyword>
<gene>
    <name evidence="11" type="primary">rclA_3</name>
    <name evidence="11" type="ORF">SDC9_118103</name>
</gene>
<comment type="similarity">
    <text evidence="2">Belongs to the class-I pyridine nucleotide-disulfide oxidoreductase family.</text>
</comment>
<dbReference type="PANTHER" id="PTHR43014">
    <property type="entry name" value="MERCURIC REDUCTASE"/>
    <property type="match status" value="1"/>
</dbReference>
<dbReference type="InterPro" id="IPR016156">
    <property type="entry name" value="FAD/NAD-linked_Rdtase_dimer_sf"/>
</dbReference>
<dbReference type="EMBL" id="VSSQ01023924">
    <property type="protein sequence ID" value="MPM71140.1"/>
    <property type="molecule type" value="Genomic_DNA"/>
</dbReference>
<dbReference type="PANTHER" id="PTHR43014:SF4">
    <property type="entry name" value="PYRIDINE NUCLEOTIDE-DISULFIDE OXIDOREDUCTASE RCLA-RELATED"/>
    <property type="match status" value="1"/>
</dbReference>
<dbReference type="PIRSF" id="PIRSF000350">
    <property type="entry name" value="Mercury_reductase_MerA"/>
    <property type="match status" value="1"/>
</dbReference>
<dbReference type="SUPFAM" id="SSF55424">
    <property type="entry name" value="FAD/NAD-linked reductases, dimerisation (C-terminal) domain"/>
    <property type="match status" value="1"/>
</dbReference>
<protein>
    <submittedName>
        <fullName evidence="11">Putative pyridine nucleotide-disulfide oxidoreductase RclA</fullName>
    </submittedName>
</protein>
<dbReference type="GO" id="GO:0003955">
    <property type="term" value="F:NAD(P)H dehydrogenase (quinone) activity"/>
    <property type="evidence" value="ECO:0007669"/>
    <property type="project" value="TreeGrafter"/>
</dbReference>
<feature type="domain" description="Pyridine nucleotide-disulphide oxidoreductase dimerisation" evidence="9">
    <location>
        <begin position="341"/>
        <end position="448"/>
    </location>
</feature>
<evidence type="ECO:0000256" key="3">
    <source>
        <dbReference type="ARBA" id="ARBA00022630"/>
    </source>
</evidence>
<evidence type="ECO:0000259" key="9">
    <source>
        <dbReference type="Pfam" id="PF02852"/>
    </source>
</evidence>
<keyword evidence="7" id="KW-1015">Disulfide bond</keyword>
<proteinExistence type="inferred from homology"/>
<evidence type="ECO:0000256" key="5">
    <source>
        <dbReference type="ARBA" id="ARBA00022857"/>
    </source>
</evidence>
<dbReference type="FunFam" id="3.30.390.30:FF:000001">
    <property type="entry name" value="Dihydrolipoyl dehydrogenase"/>
    <property type="match status" value="1"/>
</dbReference>
<evidence type="ECO:0000256" key="7">
    <source>
        <dbReference type="ARBA" id="ARBA00023157"/>
    </source>
</evidence>
<dbReference type="InterPro" id="IPR023753">
    <property type="entry name" value="FAD/NAD-binding_dom"/>
</dbReference>
<dbReference type="PRINTS" id="PR00368">
    <property type="entry name" value="FADPNR"/>
</dbReference>
<dbReference type="InterPro" id="IPR004099">
    <property type="entry name" value="Pyr_nucl-diS_OxRdtase_dimer"/>
</dbReference>
<evidence type="ECO:0000256" key="8">
    <source>
        <dbReference type="ARBA" id="ARBA00023284"/>
    </source>
</evidence>
<keyword evidence="8" id="KW-0676">Redox-active center</keyword>
<keyword evidence="5" id="KW-0521">NADP</keyword>
<evidence type="ECO:0000256" key="1">
    <source>
        <dbReference type="ARBA" id="ARBA00001974"/>
    </source>
</evidence>
<evidence type="ECO:0000256" key="2">
    <source>
        <dbReference type="ARBA" id="ARBA00007532"/>
    </source>
</evidence>
<dbReference type="SUPFAM" id="SSF51905">
    <property type="entry name" value="FAD/NAD(P)-binding domain"/>
    <property type="match status" value="1"/>
</dbReference>
<comment type="cofactor">
    <cofactor evidence="1">
        <name>FAD</name>
        <dbReference type="ChEBI" id="CHEBI:57692"/>
    </cofactor>
</comment>
<dbReference type="AlphaFoldDB" id="A0A645C041"/>
<evidence type="ECO:0000256" key="4">
    <source>
        <dbReference type="ARBA" id="ARBA00022827"/>
    </source>
</evidence>
<dbReference type="InterPro" id="IPR036188">
    <property type="entry name" value="FAD/NAD-bd_sf"/>
</dbReference>
<dbReference type="PROSITE" id="PS00076">
    <property type="entry name" value="PYRIDINE_REDOX_1"/>
    <property type="match status" value="1"/>
</dbReference>
<dbReference type="Gene3D" id="3.30.390.30">
    <property type="match status" value="1"/>
</dbReference>
<feature type="domain" description="FAD/NAD(P)-binding" evidence="10">
    <location>
        <begin position="6"/>
        <end position="314"/>
    </location>
</feature>
<comment type="caution">
    <text evidence="11">The sequence shown here is derived from an EMBL/GenBank/DDBJ whole genome shotgun (WGS) entry which is preliminary data.</text>
</comment>
<keyword evidence="3" id="KW-0285">Flavoprotein</keyword>
<dbReference type="Gene3D" id="3.50.50.60">
    <property type="entry name" value="FAD/NAD(P)-binding domain"/>
    <property type="match status" value="2"/>
</dbReference>
<evidence type="ECO:0000256" key="6">
    <source>
        <dbReference type="ARBA" id="ARBA00023002"/>
    </source>
</evidence>
<sequence length="452" mass="49270">MKNANYDAVIIGFGKGGKTLAGNLAKAGKQVALIEKDKGMYGGTCINVGCIPSKSLIHSASQIHNSIEFKDSLIEYKNAVEEKRELTIMLRKKNYDKLASLPNVTIYDGLARFIGPLEIEVIMNEETVKLTGKQIFINTGSISRVPVIEGIDKVKGVYTSSELMDLDTLPNKLTIIGGGYIGLEFASLYSRFGSKVTVIQDGPNFLPKEDEDIAMEIKSILENQGIQFFLNAKIQKLIDGPTVVFEKDSVIHELESDAVLVATGRIPNTNDLNCEAAGVELTSRGAIKVDEQLKTTAENIWAMGDVTGGAQHTYISLDDSRIVWGQLSNTQTHTTAARNNIPYSVFIATPYSRVGMNEKEARDAGLNIKVAKLPVAAIPKAQVLKAPAGLLKAIINADTNKILGIMLLGEESYETINIVKLAMDLDADYTILRDQIFTHPTMSEALNDLFSI</sequence>
<dbReference type="GO" id="GO:0016668">
    <property type="term" value="F:oxidoreductase activity, acting on a sulfur group of donors, NAD(P) as acceptor"/>
    <property type="evidence" value="ECO:0007669"/>
    <property type="project" value="InterPro"/>
</dbReference>
<dbReference type="PRINTS" id="PR00411">
    <property type="entry name" value="PNDRDTASEI"/>
</dbReference>
<dbReference type="InterPro" id="IPR012999">
    <property type="entry name" value="Pyr_OxRdtase_I_AS"/>
</dbReference>
<dbReference type="GO" id="GO:0050660">
    <property type="term" value="F:flavin adenine dinucleotide binding"/>
    <property type="evidence" value="ECO:0007669"/>
    <property type="project" value="TreeGrafter"/>
</dbReference>
<name>A0A645C041_9ZZZZ</name>
<dbReference type="Pfam" id="PF02852">
    <property type="entry name" value="Pyr_redox_dim"/>
    <property type="match status" value="1"/>
</dbReference>
<accession>A0A645C041</accession>
<keyword evidence="4" id="KW-0274">FAD</keyword>
<evidence type="ECO:0000259" key="10">
    <source>
        <dbReference type="Pfam" id="PF07992"/>
    </source>
</evidence>
<reference evidence="11" key="1">
    <citation type="submission" date="2019-08" db="EMBL/GenBank/DDBJ databases">
        <authorList>
            <person name="Kucharzyk K."/>
            <person name="Murdoch R.W."/>
            <person name="Higgins S."/>
            <person name="Loffler F."/>
        </authorList>
    </citation>
    <scope>NUCLEOTIDE SEQUENCE</scope>
</reference>